<keyword evidence="2" id="KW-0678">Repressor</keyword>
<keyword evidence="3" id="KW-1277">Toxin-antitoxin system</keyword>
<organism evidence="8 9">
    <name type="scientific">Moraxella lacunata</name>
    <dbReference type="NCBI Taxonomy" id="477"/>
    <lineage>
        <taxon>Bacteria</taxon>
        <taxon>Pseudomonadati</taxon>
        <taxon>Pseudomonadota</taxon>
        <taxon>Gammaproteobacteria</taxon>
        <taxon>Moraxellales</taxon>
        <taxon>Moraxellaceae</taxon>
        <taxon>Moraxella</taxon>
    </lineage>
</organism>
<dbReference type="SUPFAM" id="SSF55729">
    <property type="entry name" value="Acyl-CoA N-acyltransferases (Nat)"/>
    <property type="match status" value="1"/>
</dbReference>
<evidence type="ECO:0000256" key="6">
    <source>
        <dbReference type="ARBA" id="ARBA00049880"/>
    </source>
</evidence>
<evidence type="ECO:0000256" key="2">
    <source>
        <dbReference type="ARBA" id="ARBA00022491"/>
    </source>
</evidence>
<feature type="domain" description="N-acetyltransferase" evidence="7">
    <location>
        <begin position="1"/>
        <end position="149"/>
    </location>
</feature>
<evidence type="ECO:0000256" key="5">
    <source>
        <dbReference type="ARBA" id="ARBA00023315"/>
    </source>
</evidence>
<dbReference type="PROSITE" id="PS51186">
    <property type="entry name" value="GNAT"/>
    <property type="match status" value="1"/>
</dbReference>
<sequence length="149" mass="16758">MFEPLDKHHDRTAFDCGQDDINRYLQTMASQHHKKGVARVHVLADDSVIKAFYTLSNAHFDNATIKGYPKQIPIVIIGRIGVSKDYQGQGLSKHAIRNALERIKNISTQSGVAFAMIDAKDKQLAQYYERLGFIRINGGLKLAYLVSQI</sequence>
<evidence type="ECO:0000313" key="8">
    <source>
        <dbReference type="EMBL" id="OBX65516.1"/>
    </source>
</evidence>
<evidence type="ECO:0000313" key="9">
    <source>
        <dbReference type="Proteomes" id="UP000092607"/>
    </source>
</evidence>
<dbReference type="InterPro" id="IPR016181">
    <property type="entry name" value="Acyl_CoA_acyltransferase"/>
</dbReference>
<accession>A0A1B8Q736</accession>
<evidence type="ECO:0000256" key="3">
    <source>
        <dbReference type="ARBA" id="ARBA00022649"/>
    </source>
</evidence>
<dbReference type="InterPro" id="IPR000182">
    <property type="entry name" value="GNAT_dom"/>
</dbReference>
<dbReference type="EMBL" id="LZMS01000034">
    <property type="protein sequence ID" value="OBX65516.1"/>
    <property type="molecule type" value="Genomic_DNA"/>
</dbReference>
<dbReference type="PANTHER" id="PTHR36449">
    <property type="entry name" value="ACETYLTRANSFERASE-RELATED"/>
    <property type="match status" value="1"/>
</dbReference>
<dbReference type="AlphaFoldDB" id="A0A1B8Q736"/>
<comment type="similarity">
    <text evidence="1">Belongs to the acetyltransferase family. GNAT subfamily.</text>
</comment>
<evidence type="ECO:0000259" key="7">
    <source>
        <dbReference type="PROSITE" id="PS51186"/>
    </source>
</evidence>
<name>A0A1B8Q736_MORLA</name>
<protein>
    <recommendedName>
        <fullName evidence="7">N-acetyltransferase domain-containing protein</fullName>
    </recommendedName>
</protein>
<evidence type="ECO:0000256" key="4">
    <source>
        <dbReference type="ARBA" id="ARBA00022679"/>
    </source>
</evidence>
<dbReference type="Proteomes" id="UP000092607">
    <property type="component" value="Unassembled WGS sequence"/>
</dbReference>
<proteinExistence type="inferred from homology"/>
<comment type="caution">
    <text evidence="8">The sequence shown here is derived from an EMBL/GenBank/DDBJ whole genome shotgun (WGS) entry which is preliminary data.</text>
</comment>
<reference evidence="8 9" key="1">
    <citation type="submission" date="2016-06" db="EMBL/GenBank/DDBJ databases">
        <title>Draft genome of Moraxella lacunata CCUG 57757A.</title>
        <authorList>
            <person name="Salva-Serra F."/>
            <person name="Engstrom-Jakobsson H."/>
            <person name="Thorell K."/>
            <person name="Gonzales-Siles L."/>
            <person name="Karlsson R."/>
            <person name="Boulund F."/>
            <person name="Engstrand L."/>
            <person name="Kristiansson E."/>
            <person name="Moore E."/>
        </authorList>
    </citation>
    <scope>NUCLEOTIDE SEQUENCE [LARGE SCALE GENOMIC DNA]</scope>
    <source>
        <strain evidence="8 9">CCUG 57757A</strain>
    </source>
</reference>
<dbReference type="Gene3D" id="3.40.630.30">
    <property type="match status" value="1"/>
</dbReference>
<keyword evidence="5" id="KW-0012">Acyltransferase</keyword>
<dbReference type="RefSeq" id="WP_065256628.1">
    <property type="nucleotide sequence ID" value="NZ_LZDR01000093.1"/>
</dbReference>
<evidence type="ECO:0000256" key="1">
    <source>
        <dbReference type="ARBA" id="ARBA00009342"/>
    </source>
</evidence>
<comment type="catalytic activity">
    <reaction evidence="6">
        <text>glycyl-tRNA(Gly) + acetyl-CoA = N-acetylglycyl-tRNA(Gly) + CoA + H(+)</text>
        <dbReference type="Rhea" id="RHEA:81867"/>
        <dbReference type="Rhea" id="RHEA-COMP:9683"/>
        <dbReference type="Rhea" id="RHEA-COMP:19766"/>
        <dbReference type="ChEBI" id="CHEBI:15378"/>
        <dbReference type="ChEBI" id="CHEBI:57287"/>
        <dbReference type="ChEBI" id="CHEBI:57288"/>
        <dbReference type="ChEBI" id="CHEBI:78522"/>
        <dbReference type="ChEBI" id="CHEBI:232036"/>
    </reaction>
</comment>
<dbReference type="Pfam" id="PF13673">
    <property type="entry name" value="Acetyltransf_10"/>
    <property type="match status" value="1"/>
</dbReference>
<keyword evidence="4" id="KW-0808">Transferase</keyword>
<dbReference type="GO" id="GO:0016747">
    <property type="term" value="F:acyltransferase activity, transferring groups other than amino-acyl groups"/>
    <property type="evidence" value="ECO:0007669"/>
    <property type="project" value="InterPro"/>
</dbReference>
<dbReference type="OrthoDB" id="9799147at2"/>
<gene>
    <name evidence="8" type="ORF">A9309_02045</name>
</gene>
<dbReference type="PANTHER" id="PTHR36449:SF1">
    <property type="entry name" value="ACETYLTRANSFERASE"/>
    <property type="match status" value="1"/>
</dbReference>
<dbReference type="CDD" id="cd04301">
    <property type="entry name" value="NAT_SF"/>
    <property type="match status" value="1"/>
</dbReference>